<gene>
    <name evidence="2" type="ORF">ACFO9K_17030</name>
</gene>
<sequence length="185" mass="19630">MMNTTHAAMGVALAAPLAVVAPELAPVAALPGLAGGVFPDLDLLSGQHRRTLHFPVYYSVAALGASALALVVGGSAALAAAFFLLSAALHCVTDAAGGGLELRPWEATDDRGVYVHPAKRWVRPRRWIRYDGAPEDLLLVGLFSLPGLLLFDGVVRQLTVVGLALSVVYVAVRKRLPELETRYLR</sequence>
<feature type="transmembrane region" description="Helical" evidence="1">
    <location>
        <begin position="154"/>
        <end position="172"/>
    </location>
</feature>
<keyword evidence="3" id="KW-1185">Reference proteome</keyword>
<dbReference type="GeneID" id="73043311"/>
<keyword evidence="2" id="KW-0378">Hydrolase</keyword>
<proteinExistence type="predicted"/>
<keyword evidence="1" id="KW-0812">Transmembrane</keyword>
<evidence type="ECO:0000313" key="2">
    <source>
        <dbReference type="EMBL" id="MFC4825963.1"/>
    </source>
</evidence>
<accession>A0ABD5Q5K8</accession>
<evidence type="ECO:0000256" key="1">
    <source>
        <dbReference type="SAM" id="Phobius"/>
    </source>
</evidence>
<organism evidence="2 3">
    <name type="scientific">Halorussus aquaticus</name>
    <dbReference type="NCBI Taxonomy" id="2953748"/>
    <lineage>
        <taxon>Archaea</taxon>
        <taxon>Methanobacteriati</taxon>
        <taxon>Methanobacteriota</taxon>
        <taxon>Stenosarchaea group</taxon>
        <taxon>Halobacteria</taxon>
        <taxon>Halobacteriales</taxon>
        <taxon>Haladaptataceae</taxon>
        <taxon>Halorussus</taxon>
    </lineage>
</organism>
<dbReference type="GO" id="GO:0016787">
    <property type="term" value="F:hydrolase activity"/>
    <property type="evidence" value="ECO:0007669"/>
    <property type="project" value="UniProtKB-KW"/>
</dbReference>
<reference evidence="2 3" key="1">
    <citation type="journal article" date="2019" name="Int. J. Syst. Evol. Microbiol.">
        <title>The Global Catalogue of Microorganisms (GCM) 10K type strain sequencing project: providing services to taxonomists for standard genome sequencing and annotation.</title>
        <authorList>
            <consortium name="The Broad Institute Genomics Platform"/>
            <consortium name="The Broad Institute Genome Sequencing Center for Infectious Disease"/>
            <person name="Wu L."/>
            <person name="Ma J."/>
        </authorList>
    </citation>
    <scope>NUCLEOTIDE SEQUENCE [LARGE SCALE GENOMIC DNA]</scope>
    <source>
        <strain evidence="2 3">XZYJ18</strain>
    </source>
</reference>
<keyword evidence="1" id="KW-0472">Membrane</keyword>
<keyword evidence="1" id="KW-1133">Transmembrane helix</keyword>
<comment type="caution">
    <text evidence="2">The sequence shown here is derived from an EMBL/GenBank/DDBJ whole genome shotgun (WGS) entry which is preliminary data.</text>
</comment>
<dbReference type="RefSeq" id="WP_254268413.1">
    <property type="nucleotide sequence ID" value="NZ_CP100400.1"/>
</dbReference>
<dbReference type="AlphaFoldDB" id="A0ABD5Q5K8"/>
<feature type="transmembrane region" description="Helical" evidence="1">
    <location>
        <begin position="56"/>
        <end position="85"/>
    </location>
</feature>
<dbReference type="Proteomes" id="UP001595945">
    <property type="component" value="Unassembled WGS sequence"/>
</dbReference>
<protein>
    <submittedName>
        <fullName evidence="2">Metal-dependent hydrolase</fullName>
    </submittedName>
</protein>
<dbReference type="EMBL" id="JBHSHT010000002">
    <property type="protein sequence ID" value="MFC4825963.1"/>
    <property type="molecule type" value="Genomic_DNA"/>
</dbReference>
<evidence type="ECO:0000313" key="3">
    <source>
        <dbReference type="Proteomes" id="UP001595945"/>
    </source>
</evidence>
<name>A0ABD5Q5K8_9EURY</name>